<dbReference type="RefSeq" id="WP_344303816.1">
    <property type="nucleotide sequence ID" value="NZ_BAAAQQ010000011.1"/>
</dbReference>
<dbReference type="Proteomes" id="UP001500575">
    <property type="component" value="Unassembled WGS sequence"/>
</dbReference>
<protein>
    <submittedName>
        <fullName evidence="2">PPA1309 family protein</fullName>
    </submittedName>
</protein>
<evidence type="ECO:0000313" key="2">
    <source>
        <dbReference type="EMBL" id="GAA2125131.1"/>
    </source>
</evidence>
<feature type="compositionally biased region" description="Basic and acidic residues" evidence="1">
    <location>
        <begin position="189"/>
        <end position="199"/>
    </location>
</feature>
<proteinExistence type="predicted"/>
<evidence type="ECO:0000313" key="3">
    <source>
        <dbReference type="Proteomes" id="UP001500575"/>
    </source>
</evidence>
<reference evidence="3" key="1">
    <citation type="journal article" date="2019" name="Int. J. Syst. Evol. Microbiol.">
        <title>The Global Catalogue of Microorganisms (GCM) 10K type strain sequencing project: providing services to taxonomists for standard genome sequencing and annotation.</title>
        <authorList>
            <consortium name="The Broad Institute Genomics Platform"/>
            <consortium name="The Broad Institute Genome Sequencing Center for Infectious Disease"/>
            <person name="Wu L."/>
            <person name="Ma J."/>
        </authorList>
    </citation>
    <scope>NUCLEOTIDE SEQUENCE [LARGE SCALE GENOMIC DNA]</scope>
    <source>
        <strain evidence="3">JCM 16021</strain>
    </source>
</reference>
<comment type="caution">
    <text evidence="2">The sequence shown here is derived from an EMBL/GenBank/DDBJ whole genome shotgun (WGS) entry which is preliminary data.</text>
</comment>
<evidence type="ECO:0000256" key="1">
    <source>
        <dbReference type="SAM" id="MobiDB-lite"/>
    </source>
</evidence>
<organism evidence="2 3">
    <name type="scientific">Nocardioides bigeumensis</name>
    <dbReference type="NCBI Taxonomy" id="433657"/>
    <lineage>
        <taxon>Bacteria</taxon>
        <taxon>Bacillati</taxon>
        <taxon>Actinomycetota</taxon>
        <taxon>Actinomycetes</taxon>
        <taxon>Propionibacteriales</taxon>
        <taxon>Nocardioidaceae</taxon>
        <taxon>Nocardioides</taxon>
    </lineage>
</organism>
<dbReference type="NCBIfam" id="NF040618">
    <property type="entry name" value="PPA1309_fam"/>
    <property type="match status" value="1"/>
</dbReference>
<name>A0ABP5JZS7_9ACTN</name>
<dbReference type="EMBL" id="BAAAQQ010000011">
    <property type="protein sequence ID" value="GAA2125131.1"/>
    <property type="molecule type" value="Genomic_DNA"/>
</dbReference>
<feature type="region of interest" description="Disordered" evidence="1">
    <location>
        <begin position="182"/>
        <end position="211"/>
    </location>
</feature>
<dbReference type="InterPro" id="IPR047681">
    <property type="entry name" value="PPA1309-like"/>
</dbReference>
<sequence>MSEILDPQVDPALAVAVLEVESHASSLGWDGPARLYALVDTARLVALEPELAANMGLDDASAAGSLTPIEQDQLGAEVLEATLESIVWPPEVVGCAAVVERLVLPPGVDAELPGDVREAQEYAREHPDRHEVRIAAGVTRAGAAYCALRLREHDDDLSVVTGTDLVPGLLDLLRATLEPGLDDTPLDAARQDGLHHDPADPAAGPEEENSG</sequence>
<gene>
    <name evidence="2" type="ORF">GCM10009843_22520</name>
</gene>
<keyword evidence="3" id="KW-1185">Reference proteome</keyword>
<accession>A0ABP5JZS7</accession>